<dbReference type="SUPFAM" id="SSF48403">
    <property type="entry name" value="Ankyrin repeat"/>
    <property type="match status" value="2"/>
</dbReference>
<dbReference type="Proteomes" id="UP001470230">
    <property type="component" value="Unassembled WGS sequence"/>
</dbReference>
<evidence type="ECO:0000256" key="1">
    <source>
        <dbReference type="ARBA" id="ARBA00022737"/>
    </source>
</evidence>
<keyword evidence="2 3" id="KW-0040">ANK repeat</keyword>
<dbReference type="PROSITE" id="PS50088">
    <property type="entry name" value="ANK_REPEAT"/>
    <property type="match status" value="3"/>
</dbReference>
<dbReference type="InterPro" id="IPR036770">
    <property type="entry name" value="Ankyrin_rpt-contain_sf"/>
</dbReference>
<dbReference type="Gene3D" id="1.25.40.20">
    <property type="entry name" value="Ankyrin repeat-containing domain"/>
    <property type="match status" value="2"/>
</dbReference>
<gene>
    <name evidence="5" type="ORF">M9Y10_011270</name>
</gene>
<feature type="repeat" description="ANK" evidence="3">
    <location>
        <begin position="739"/>
        <end position="772"/>
    </location>
</feature>
<comment type="caution">
    <text evidence="5">The sequence shown here is derived from an EMBL/GenBank/DDBJ whole genome shotgun (WGS) entry which is preliminary data.</text>
</comment>
<keyword evidence="6" id="KW-1185">Reference proteome</keyword>
<sequence length="796" mass="90726">MLSWNIDTKISFSPFISIGEHNLEIKPNWHLIINDVDYEILKEAAICYSDVIKAYVRKNPTSNEYKLSLDINKGSYSSTIQQFFLWQPIEINNDNFPLIQALANELQISVLTSMLSVYDYLDSKADTLLTNDSSLLVNNAQLIEEIFNDSKSKKHKSPNSEIAEKADPIQLSKQLFNYCIGRPNKIEDVVDFVCKKNKLCPVFVNYVLNKYSSGSEFIQEISFIIELLLSAGKLDFSEISKLKYNHINDKNSTNALPFNLIQYAINNEKQYSITLNEALKKYPADQINIEKLSANNWELQRRLAKNGVNPAEIAVTIRNDDVQTLKSICKNPNMIINPSPYERCTYINKNVTLLQYAAFFGSLKCFLYLQMCKAKIDENDNMYKYAVCGGNSQIMKTCEPLNKPYEETLNAAIIYHRNAICNNYFANDLEVLKNCIEFDQTQVFLNFLKENSATSPESYKNSPLNEILFQVIRQNNAPFLDLMLKMYNLDLNSVEKKSNMDAIQIGTACGSIDCLKLIAQKSSESSKLLERFDPHLLRRLNDSRALTEYHLMSPRSSPKAKKFEEEKLNEKGSELTISHITSKFSQKLVKKIVDFDERNQFDNNSTLLHVAARHNHPDLIELYLNPPFSMDINAEDVYGNTALLTAAANGSVEAVSHLLRRRDINRNAKDKHDYTALHLACENKQVDVVSFLIKNGFDVNARGYFNNTPLYFAVKSGSVETTVCLLKRKDVDVNAVCDNGNTALHIAAMQNDARMVDLLLKKSGININVKNMQKKTPKEMTTKKKIIDLIDNFHQE</sequence>
<dbReference type="EMBL" id="JAPFFF010000017">
    <property type="protein sequence ID" value="KAK8863583.1"/>
    <property type="molecule type" value="Genomic_DNA"/>
</dbReference>
<evidence type="ECO:0000256" key="3">
    <source>
        <dbReference type="PROSITE-ProRule" id="PRU00023"/>
    </source>
</evidence>
<feature type="domain" description="DUF3447" evidence="4">
    <location>
        <begin position="380"/>
        <end position="445"/>
    </location>
</feature>
<proteinExistence type="predicted"/>
<dbReference type="PROSITE" id="PS50297">
    <property type="entry name" value="ANK_REP_REGION"/>
    <property type="match status" value="2"/>
</dbReference>
<reference evidence="5 6" key="1">
    <citation type="submission" date="2024-04" db="EMBL/GenBank/DDBJ databases">
        <title>Tritrichomonas musculus Genome.</title>
        <authorList>
            <person name="Alves-Ferreira E."/>
            <person name="Grigg M."/>
            <person name="Lorenzi H."/>
            <person name="Galac M."/>
        </authorList>
    </citation>
    <scope>NUCLEOTIDE SEQUENCE [LARGE SCALE GENOMIC DNA]</scope>
    <source>
        <strain evidence="5 6">EAF2021</strain>
    </source>
</reference>
<feature type="repeat" description="ANK" evidence="3">
    <location>
        <begin position="638"/>
        <end position="671"/>
    </location>
</feature>
<dbReference type="PANTHER" id="PTHR24198:SF165">
    <property type="entry name" value="ANKYRIN REPEAT-CONTAINING PROTEIN-RELATED"/>
    <property type="match status" value="1"/>
</dbReference>
<dbReference type="SMART" id="SM00248">
    <property type="entry name" value="ANK"/>
    <property type="match status" value="7"/>
</dbReference>
<organism evidence="5 6">
    <name type="scientific">Tritrichomonas musculus</name>
    <dbReference type="NCBI Taxonomy" id="1915356"/>
    <lineage>
        <taxon>Eukaryota</taxon>
        <taxon>Metamonada</taxon>
        <taxon>Parabasalia</taxon>
        <taxon>Tritrichomonadida</taxon>
        <taxon>Tritrichomonadidae</taxon>
        <taxon>Tritrichomonas</taxon>
    </lineage>
</organism>
<dbReference type="InterPro" id="IPR002110">
    <property type="entry name" value="Ankyrin_rpt"/>
</dbReference>
<accession>A0ABR2IJ11</accession>
<dbReference type="Pfam" id="PF11929">
    <property type="entry name" value="DUF3447"/>
    <property type="match status" value="1"/>
</dbReference>
<protein>
    <recommendedName>
        <fullName evidence="4">DUF3447 domain-containing protein</fullName>
    </recommendedName>
</protein>
<name>A0ABR2IJ11_9EUKA</name>
<dbReference type="PANTHER" id="PTHR24198">
    <property type="entry name" value="ANKYRIN REPEAT AND PROTEIN KINASE DOMAIN-CONTAINING PROTEIN"/>
    <property type="match status" value="1"/>
</dbReference>
<evidence type="ECO:0000313" key="5">
    <source>
        <dbReference type="EMBL" id="KAK8863583.1"/>
    </source>
</evidence>
<keyword evidence="1" id="KW-0677">Repeat</keyword>
<feature type="repeat" description="ANK" evidence="3">
    <location>
        <begin position="672"/>
        <end position="704"/>
    </location>
</feature>
<dbReference type="Pfam" id="PF12796">
    <property type="entry name" value="Ank_2"/>
    <property type="match status" value="2"/>
</dbReference>
<dbReference type="InterPro" id="IPR020683">
    <property type="entry name" value="DUF3447"/>
</dbReference>
<evidence type="ECO:0000313" key="6">
    <source>
        <dbReference type="Proteomes" id="UP001470230"/>
    </source>
</evidence>
<evidence type="ECO:0000256" key="2">
    <source>
        <dbReference type="ARBA" id="ARBA00023043"/>
    </source>
</evidence>
<evidence type="ECO:0000259" key="4">
    <source>
        <dbReference type="Pfam" id="PF11929"/>
    </source>
</evidence>